<keyword evidence="2" id="KW-1185">Reference proteome</keyword>
<comment type="caution">
    <text evidence="1">The sequence shown here is derived from an EMBL/GenBank/DDBJ whole genome shotgun (WGS) entry which is preliminary data.</text>
</comment>
<name>A0A848LYG3_9BACT</name>
<accession>A0A848LYG3</accession>
<dbReference type="RefSeq" id="WP_169351797.1">
    <property type="nucleotide sequence ID" value="NZ_JABBJJ010000454.1"/>
</dbReference>
<protein>
    <recommendedName>
        <fullName evidence="3">TIGR02996 domain-containing protein</fullName>
    </recommendedName>
</protein>
<dbReference type="Proteomes" id="UP000518300">
    <property type="component" value="Unassembled WGS sequence"/>
</dbReference>
<proteinExistence type="predicted"/>
<organism evidence="1 2">
    <name type="scientific">Pyxidicoccus fallax</name>
    <dbReference type="NCBI Taxonomy" id="394095"/>
    <lineage>
        <taxon>Bacteria</taxon>
        <taxon>Pseudomonadati</taxon>
        <taxon>Myxococcota</taxon>
        <taxon>Myxococcia</taxon>
        <taxon>Myxococcales</taxon>
        <taxon>Cystobacterineae</taxon>
        <taxon>Myxococcaceae</taxon>
        <taxon>Pyxidicoccus</taxon>
    </lineage>
</organism>
<evidence type="ECO:0000313" key="2">
    <source>
        <dbReference type="Proteomes" id="UP000518300"/>
    </source>
</evidence>
<sequence length="408" mass="45563">MKATPAELLERALDAFLSHHEEEALVHLLNVWERTRAPRLAALIELFAARLTARFTPAEDSPWRRMSTRCGSTDLPGRLTRFRATVDERKPRPLNEVADSHCAALERALSERTATEARLEPTLRALFTQVYENPDDDKPRQVLADVLMELGEARGWSLMHELRGEWELARACGWDVTQWLFPLGPYGDPPLWSSFERGFPSAVSPAFPRDTPLVPPGPAWATVRDISLNGCSRSAPPGLADWLMHPNLRRLEALRNVSPRLARELCTRPLPVRGLELQIPGGGYRLRTGEPELFTLLSTLPHLTWVGLRNASHEDIALCVTSPLAPRLKRLTADGDLGWSLVLTPGGKLTVEAWLRDPDGTHGLALALQQAARLGNRALRVHVAPELAPPERQLLTNASARYERFEWG</sequence>
<reference evidence="1 2" key="1">
    <citation type="submission" date="2020-04" db="EMBL/GenBank/DDBJ databases">
        <title>Draft genome of Pyxidicoccus fallax type strain.</title>
        <authorList>
            <person name="Whitworth D.E."/>
        </authorList>
    </citation>
    <scope>NUCLEOTIDE SEQUENCE [LARGE SCALE GENOMIC DNA]</scope>
    <source>
        <strain evidence="1 2">DSM 14698</strain>
    </source>
</reference>
<gene>
    <name evidence="1" type="ORF">HG543_48610</name>
</gene>
<evidence type="ECO:0008006" key="3">
    <source>
        <dbReference type="Google" id="ProtNLM"/>
    </source>
</evidence>
<dbReference type="EMBL" id="JABBJJ010000454">
    <property type="protein sequence ID" value="NMO22669.1"/>
    <property type="molecule type" value="Genomic_DNA"/>
</dbReference>
<dbReference type="AlphaFoldDB" id="A0A848LYG3"/>
<evidence type="ECO:0000313" key="1">
    <source>
        <dbReference type="EMBL" id="NMO22669.1"/>
    </source>
</evidence>